<keyword evidence="2" id="KW-1185">Reference proteome</keyword>
<dbReference type="EMBL" id="JAENIK010000004">
    <property type="protein sequence ID" value="MBK1814910.1"/>
    <property type="molecule type" value="Genomic_DNA"/>
</dbReference>
<sequence length="270" mass="30975">MSTKLILCMKWGTVYGPEYVNILHAMVARNITGPFKVVCFTDDPTGVREEVLCRPLPPLGCEIPPDVPGKWPKVALWSKDLDGLEGLALFIDLDSVIVSNIDGYFSHGNPEDVITARNWVRPFSKAGQTSVFRFQVGRHPYMLENLQADPANLSRKYQFEQNYVTAGIHGGIRFWPPEWTKHFGLHSMGIWPLRYLRPPVLPAGVKIVTFPGRPKPPDAIAGRWSGNSQPRRPLEQLRWVWNARKTEKNWRRHFSRFVLPSAWVAEHWRE</sequence>
<gene>
    <name evidence="1" type="ORF">JIN84_04745</name>
</gene>
<accession>A0A934VA92</accession>
<protein>
    <submittedName>
        <fullName evidence="1">Glycosyl transferase</fullName>
    </submittedName>
</protein>
<dbReference type="RefSeq" id="WP_200349858.1">
    <property type="nucleotide sequence ID" value="NZ_BAABHZ010000010.1"/>
</dbReference>
<reference evidence="1" key="1">
    <citation type="submission" date="2021-01" db="EMBL/GenBank/DDBJ databases">
        <title>Modified the classification status of verrucomicrobia.</title>
        <authorList>
            <person name="Feng X."/>
        </authorList>
    </citation>
    <scope>NUCLEOTIDE SEQUENCE</scope>
    <source>
        <strain evidence="1">JCM 18052</strain>
    </source>
</reference>
<name>A0A934VA92_9BACT</name>
<dbReference type="GO" id="GO:0016740">
    <property type="term" value="F:transferase activity"/>
    <property type="evidence" value="ECO:0007669"/>
    <property type="project" value="UniProtKB-KW"/>
</dbReference>
<keyword evidence="1" id="KW-0808">Transferase</keyword>
<organism evidence="1 2">
    <name type="scientific">Luteolibacter yonseiensis</name>
    <dbReference type="NCBI Taxonomy" id="1144680"/>
    <lineage>
        <taxon>Bacteria</taxon>
        <taxon>Pseudomonadati</taxon>
        <taxon>Verrucomicrobiota</taxon>
        <taxon>Verrucomicrobiia</taxon>
        <taxon>Verrucomicrobiales</taxon>
        <taxon>Verrucomicrobiaceae</taxon>
        <taxon>Luteolibacter</taxon>
    </lineage>
</organism>
<dbReference type="Proteomes" id="UP000600139">
    <property type="component" value="Unassembled WGS sequence"/>
</dbReference>
<dbReference type="InterPro" id="IPR029044">
    <property type="entry name" value="Nucleotide-diphossugar_trans"/>
</dbReference>
<comment type="caution">
    <text evidence="1">The sequence shown here is derived from an EMBL/GenBank/DDBJ whole genome shotgun (WGS) entry which is preliminary data.</text>
</comment>
<dbReference type="AlphaFoldDB" id="A0A934VA92"/>
<evidence type="ECO:0000313" key="1">
    <source>
        <dbReference type="EMBL" id="MBK1814910.1"/>
    </source>
</evidence>
<dbReference type="SUPFAM" id="SSF53448">
    <property type="entry name" value="Nucleotide-diphospho-sugar transferases"/>
    <property type="match status" value="1"/>
</dbReference>
<proteinExistence type="predicted"/>
<evidence type="ECO:0000313" key="2">
    <source>
        <dbReference type="Proteomes" id="UP000600139"/>
    </source>
</evidence>